<accession>A0ABU4C3J1</accession>
<evidence type="ECO:0000313" key="1">
    <source>
        <dbReference type="EMBL" id="MDV6271075.1"/>
    </source>
</evidence>
<evidence type="ECO:0008006" key="3">
    <source>
        <dbReference type="Google" id="ProtNLM"/>
    </source>
</evidence>
<dbReference type="Proteomes" id="UP001185927">
    <property type="component" value="Unassembled WGS sequence"/>
</dbReference>
<dbReference type="SUPFAM" id="SSF47413">
    <property type="entry name" value="lambda repressor-like DNA-binding domains"/>
    <property type="match status" value="1"/>
</dbReference>
<sequence>MPEIATVRVRPDWMEEKLTEYQTMTKFAEQLGIETSTVSRQANGKSEASPRFIGAVMVAFPVDFSEAFDVTVEEVAQRRARIVKRPTGKRVKLDRAAA</sequence>
<dbReference type="EMBL" id="JAWLKB010000031">
    <property type="protein sequence ID" value="MDV6271075.1"/>
    <property type="molecule type" value="Genomic_DNA"/>
</dbReference>
<reference evidence="1 2" key="1">
    <citation type="submission" date="2023-10" db="EMBL/GenBank/DDBJ databases">
        <title>Development of a sustainable strategy for remediation of hydrocarbon-contaminated territories based on the waste exchange concept.</title>
        <authorList>
            <person name="Krivoruchko A."/>
        </authorList>
    </citation>
    <scope>NUCLEOTIDE SEQUENCE [LARGE SCALE GENOMIC DNA]</scope>
    <source>
        <strain evidence="1 2">IEGM 1203</strain>
    </source>
</reference>
<proteinExistence type="predicted"/>
<dbReference type="InterPro" id="IPR010982">
    <property type="entry name" value="Lambda_DNA-bd_dom_sf"/>
</dbReference>
<organism evidence="1 2">
    <name type="scientific">Rhodococcus globerulus</name>
    <dbReference type="NCBI Taxonomy" id="33008"/>
    <lineage>
        <taxon>Bacteria</taxon>
        <taxon>Bacillati</taxon>
        <taxon>Actinomycetota</taxon>
        <taxon>Actinomycetes</taxon>
        <taxon>Mycobacteriales</taxon>
        <taxon>Nocardiaceae</taxon>
        <taxon>Rhodococcus</taxon>
    </lineage>
</organism>
<dbReference type="Gene3D" id="1.10.260.40">
    <property type="entry name" value="lambda repressor-like DNA-binding domains"/>
    <property type="match status" value="1"/>
</dbReference>
<comment type="caution">
    <text evidence="1">The sequence shown here is derived from an EMBL/GenBank/DDBJ whole genome shotgun (WGS) entry which is preliminary data.</text>
</comment>
<name>A0ABU4C3J1_RHOGO</name>
<gene>
    <name evidence="1" type="ORF">R3Q16_31090</name>
</gene>
<protein>
    <recommendedName>
        <fullName evidence="3">HTH cro/C1-type domain-containing protein</fullName>
    </recommendedName>
</protein>
<keyword evidence="2" id="KW-1185">Reference proteome</keyword>
<evidence type="ECO:0000313" key="2">
    <source>
        <dbReference type="Proteomes" id="UP001185927"/>
    </source>
</evidence>